<keyword evidence="2" id="KW-1185">Reference proteome</keyword>
<gene>
    <name evidence="1" type="ORF">SAMN02745133_03090</name>
</gene>
<accession>A0A1M5D2G5</accession>
<proteinExistence type="predicted"/>
<sequence length="66" mass="7344">MTAAGYLNGSSTVESVIAKNKKLYDVIARAKDLPDQNLEEITDTLDTLIELHLKRLKNKKSNGDNK</sequence>
<evidence type="ECO:0000313" key="1">
    <source>
        <dbReference type="EMBL" id="SHF61161.1"/>
    </source>
</evidence>
<protein>
    <submittedName>
        <fullName evidence="1">Uncharacterized protein</fullName>
    </submittedName>
</protein>
<dbReference type="Proteomes" id="UP000184148">
    <property type="component" value="Unassembled WGS sequence"/>
</dbReference>
<evidence type="ECO:0000313" key="2">
    <source>
        <dbReference type="Proteomes" id="UP000184148"/>
    </source>
</evidence>
<dbReference type="STRING" id="1121429.SAMN02745133_03090"/>
<organism evidence="1 2">
    <name type="scientific">Desulforamulus putei DSM 12395</name>
    <dbReference type="NCBI Taxonomy" id="1121429"/>
    <lineage>
        <taxon>Bacteria</taxon>
        <taxon>Bacillati</taxon>
        <taxon>Bacillota</taxon>
        <taxon>Clostridia</taxon>
        <taxon>Eubacteriales</taxon>
        <taxon>Peptococcaceae</taxon>
        <taxon>Desulforamulus</taxon>
    </lineage>
</organism>
<dbReference type="AlphaFoldDB" id="A0A1M5D2G5"/>
<name>A0A1M5D2G5_9FIRM</name>
<reference evidence="2" key="1">
    <citation type="submission" date="2016-11" db="EMBL/GenBank/DDBJ databases">
        <authorList>
            <person name="Varghese N."/>
            <person name="Submissions S."/>
        </authorList>
    </citation>
    <scope>NUCLEOTIDE SEQUENCE [LARGE SCALE GENOMIC DNA]</scope>
    <source>
        <strain evidence="2">DSM 12395</strain>
    </source>
</reference>
<dbReference type="EMBL" id="FQUY01000041">
    <property type="protein sequence ID" value="SHF61161.1"/>
    <property type="molecule type" value="Genomic_DNA"/>
</dbReference>